<dbReference type="STRING" id="683960.A0A1E3P1S2"/>
<proteinExistence type="predicted"/>
<protein>
    <recommendedName>
        <fullName evidence="4">Ribosomal protein L1</fullName>
    </recommendedName>
</protein>
<feature type="region of interest" description="Disordered" evidence="1">
    <location>
        <begin position="1"/>
        <end position="30"/>
    </location>
</feature>
<sequence>MARKVTNKTKVVKKPQAARKPKGKVVKALNVEDVSPDAKEEEPKVAVSKSVKSLVDDKKISKALSELKKFVANSTKEEESKAQLFEDELSNDLQIIFTKKNLFTSKKNFKPKLIHIQDKPQNEEQPKIVLFVRDDVIDKELLEKIEESELNSLIEQIITGSDLKSTYKQYEKRRELYSLNDIFLADDSLITTLPKLLGKVFYDSKKLPIPIKINKENFSIQSVINQVNKISNSIVYSLPRSNNLSVNLGSIETINESVLKQVIEHFQNEELRSIFIKTNQSPALPLYELDTVYTEDDVKPTDKEEIKAKESNVSIEGLPENIKLSEFEKGLIELANPTEIPELFSSKIKKSIKKSKQENKDKVSKPLLKKKTKKSIKA</sequence>
<accession>A0A1E3P1S2</accession>
<feature type="compositionally biased region" description="Basic residues" evidence="1">
    <location>
        <begin position="1"/>
        <end position="25"/>
    </location>
</feature>
<dbReference type="SUPFAM" id="SSF56808">
    <property type="entry name" value="Ribosomal protein L1"/>
    <property type="match status" value="1"/>
</dbReference>
<evidence type="ECO:0000256" key="1">
    <source>
        <dbReference type="SAM" id="MobiDB-lite"/>
    </source>
</evidence>
<dbReference type="CDD" id="cd00403">
    <property type="entry name" value="Ribosomal_L1"/>
    <property type="match status" value="1"/>
</dbReference>
<feature type="compositionally biased region" description="Basic and acidic residues" evidence="1">
    <location>
        <begin position="355"/>
        <end position="364"/>
    </location>
</feature>
<organism evidence="2 3">
    <name type="scientific">Wickerhamomyces anomalus (strain ATCC 58044 / CBS 1984 / NCYC 433 / NRRL Y-366-8)</name>
    <name type="common">Yeast</name>
    <name type="synonym">Hansenula anomala</name>
    <dbReference type="NCBI Taxonomy" id="683960"/>
    <lineage>
        <taxon>Eukaryota</taxon>
        <taxon>Fungi</taxon>
        <taxon>Dikarya</taxon>
        <taxon>Ascomycota</taxon>
        <taxon>Saccharomycotina</taxon>
        <taxon>Saccharomycetes</taxon>
        <taxon>Phaffomycetales</taxon>
        <taxon>Wickerhamomycetaceae</taxon>
        <taxon>Wickerhamomyces</taxon>
    </lineage>
</organism>
<name>A0A1E3P1S2_WICAA</name>
<dbReference type="RefSeq" id="XP_019038064.1">
    <property type="nucleotide sequence ID" value="XM_019184884.1"/>
</dbReference>
<evidence type="ECO:0000313" key="3">
    <source>
        <dbReference type="Proteomes" id="UP000094112"/>
    </source>
</evidence>
<dbReference type="InterPro" id="IPR016095">
    <property type="entry name" value="Ribosomal_uL1_3-a/b-sand"/>
</dbReference>
<dbReference type="Proteomes" id="UP000094112">
    <property type="component" value="Unassembled WGS sequence"/>
</dbReference>
<feature type="region of interest" description="Disordered" evidence="1">
    <location>
        <begin position="353"/>
        <end position="378"/>
    </location>
</feature>
<gene>
    <name evidence="2" type="ORF">WICANDRAFT_79402</name>
</gene>
<reference evidence="2 3" key="1">
    <citation type="journal article" date="2016" name="Proc. Natl. Acad. Sci. U.S.A.">
        <title>Comparative genomics of biotechnologically important yeasts.</title>
        <authorList>
            <person name="Riley R."/>
            <person name="Haridas S."/>
            <person name="Wolfe K.H."/>
            <person name="Lopes M.R."/>
            <person name="Hittinger C.T."/>
            <person name="Goeker M."/>
            <person name="Salamov A.A."/>
            <person name="Wisecaver J.H."/>
            <person name="Long T.M."/>
            <person name="Calvey C.H."/>
            <person name="Aerts A.L."/>
            <person name="Barry K.W."/>
            <person name="Choi C."/>
            <person name="Clum A."/>
            <person name="Coughlan A.Y."/>
            <person name="Deshpande S."/>
            <person name="Douglass A.P."/>
            <person name="Hanson S.J."/>
            <person name="Klenk H.-P."/>
            <person name="LaButti K.M."/>
            <person name="Lapidus A."/>
            <person name="Lindquist E.A."/>
            <person name="Lipzen A.M."/>
            <person name="Meier-Kolthoff J.P."/>
            <person name="Ohm R.A."/>
            <person name="Otillar R.P."/>
            <person name="Pangilinan J.L."/>
            <person name="Peng Y."/>
            <person name="Rokas A."/>
            <person name="Rosa C.A."/>
            <person name="Scheuner C."/>
            <person name="Sibirny A.A."/>
            <person name="Slot J.C."/>
            <person name="Stielow J.B."/>
            <person name="Sun H."/>
            <person name="Kurtzman C.P."/>
            <person name="Blackwell M."/>
            <person name="Grigoriev I.V."/>
            <person name="Jeffries T.W."/>
        </authorList>
    </citation>
    <scope>NUCLEOTIDE SEQUENCE [LARGE SCALE GENOMIC DNA]</scope>
    <source>
        <strain evidence="3">ATCC 58044 / CBS 1984 / NCYC 433 / NRRL Y-366-8</strain>
    </source>
</reference>
<dbReference type="AlphaFoldDB" id="A0A1E3P1S2"/>
<feature type="compositionally biased region" description="Basic residues" evidence="1">
    <location>
        <begin position="367"/>
        <end position="378"/>
    </location>
</feature>
<dbReference type="Gene3D" id="3.40.50.790">
    <property type="match status" value="1"/>
</dbReference>
<keyword evidence="3" id="KW-1185">Reference proteome</keyword>
<dbReference type="InterPro" id="IPR023674">
    <property type="entry name" value="Ribosomal_uL1-like"/>
</dbReference>
<dbReference type="EMBL" id="KV454211">
    <property type="protein sequence ID" value="ODQ58857.1"/>
    <property type="molecule type" value="Genomic_DNA"/>
</dbReference>
<dbReference type="GeneID" id="30202130"/>
<dbReference type="Pfam" id="PF00687">
    <property type="entry name" value="Ribosomal_L1"/>
    <property type="match status" value="1"/>
</dbReference>
<evidence type="ECO:0000313" key="2">
    <source>
        <dbReference type="EMBL" id="ODQ58857.1"/>
    </source>
</evidence>
<dbReference type="InterPro" id="IPR028364">
    <property type="entry name" value="Ribosomal_uL1/biogenesis"/>
</dbReference>
<evidence type="ECO:0008006" key="4">
    <source>
        <dbReference type="Google" id="ProtNLM"/>
    </source>
</evidence>
<dbReference type="OrthoDB" id="10251727at2759"/>